<sequence>MQAQASKDQSMLGKSIADAAATIQGSELFIWSSLADASKWSQGQYRKAWHFESKARVVDYIKEAHPHLAKQMSILQMGLFVENWKWGPISVPWFKEADVTNILRIPGNGHQAVSFVNPSDTGKFIDALAQLPKGTVLLAYGDRLTWDQDVSMWTECTNVKARLQKTSIHQHFTLDGDAGYAEEMAKTYAYMVDYGYHGRDPGVLMPADV</sequence>
<evidence type="ECO:0000256" key="1">
    <source>
        <dbReference type="ARBA" id="ARBA00006328"/>
    </source>
</evidence>
<gene>
    <name evidence="4" type="ORF">LTR78_001265</name>
</gene>
<organism evidence="4 5">
    <name type="scientific">Recurvomyces mirabilis</name>
    <dbReference type="NCBI Taxonomy" id="574656"/>
    <lineage>
        <taxon>Eukaryota</taxon>
        <taxon>Fungi</taxon>
        <taxon>Dikarya</taxon>
        <taxon>Ascomycota</taxon>
        <taxon>Pezizomycotina</taxon>
        <taxon>Dothideomycetes</taxon>
        <taxon>Dothideomycetidae</taxon>
        <taxon>Mycosphaerellales</taxon>
        <taxon>Teratosphaeriaceae</taxon>
        <taxon>Recurvomyces</taxon>
    </lineage>
</organism>
<protein>
    <recommendedName>
        <fullName evidence="3">NmrA-like domain-containing protein</fullName>
    </recommendedName>
</protein>
<evidence type="ECO:0000259" key="3">
    <source>
        <dbReference type="Pfam" id="PF05368"/>
    </source>
</evidence>
<dbReference type="AlphaFoldDB" id="A0AAE1C5I4"/>
<evidence type="ECO:0000256" key="2">
    <source>
        <dbReference type="ARBA" id="ARBA00022857"/>
    </source>
</evidence>
<dbReference type="PANTHER" id="PTHR42748">
    <property type="entry name" value="NITROGEN METABOLITE REPRESSION PROTEIN NMRA FAMILY MEMBER"/>
    <property type="match status" value="1"/>
</dbReference>
<dbReference type="InterPro" id="IPR008030">
    <property type="entry name" value="NmrA-like"/>
</dbReference>
<evidence type="ECO:0000313" key="5">
    <source>
        <dbReference type="Proteomes" id="UP001274830"/>
    </source>
</evidence>
<feature type="domain" description="NmrA-like" evidence="3">
    <location>
        <begin position="8"/>
        <end position="197"/>
    </location>
</feature>
<dbReference type="Gene3D" id="3.40.50.720">
    <property type="entry name" value="NAD(P)-binding Rossmann-like Domain"/>
    <property type="match status" value="1"/>
</dbReference>
<dbReference type="SUPFAM" id="SSF51735">
    <property type="entry name" value="NAD(P)-binding Rossmann-fold domains"/>
    <property type="match status" value="1"/>
</dbReference>
<comment type="caution">
    <text evidence="4">The sequence shown here is derived from an EMBL/GenBank/DDBJ whole genome shotgun (WGS) entry which is preliminary data.</text>
</comment>
<dbReference type="PANTHER" id="PTHR42748:SF26">
    <property type="entry name" value="NMRA-LIKE DOMAIN-CONTAINING PROTEIN"/>
    <property type="match status" value="1"/>
</dbReference>
<evidence type="ECO:0000313" key="4">
    <source>
        <dbReference type="EMBL" id="KAK3678812.1"/>
    </source>
</evidence>
<name>A0AAE1C5I4_9PEZI</name>
<dbReference type="Gene3D" id="3.90.25.10">
    <property type="entry name" value="UDP-galactose 4-epimerase, domain 1"/>
    <property type="match status" value="1"/>
</dbReference>
<dbReference type="InterPro" id="IPR036291">
    <property type="entry name" value="NAD(P)-bd_dom_sf"/>
</dbReference>
<comment type="similarity">
    <text evidence="1">Belongs to the NmrA-type oxidoreductase family.</text>
</comment>
<keyword evidence="2" id="KW-0521">NADP</keyword>
<dbReference type="Proteomes" id="UP001274830">
    <property type="component" value="Unassembled WGS sequence"/>
</dbReference>
<dbReference type="EMBL" id="JAUTXT010000003">
    <property type="protein sequence ID" value="KAK3678812.1"/>
    <property type="molecule type" value="Genomic_DNA"/>
</dbReference>
<dbReference type="Pfam" id="PF05368">
    <property type="entry name" value="NmrA"/>
    <property type="match status" value="1"/>
</dbReference>
<dbReference type="InterPro" id="IPR051164">
    <property type="entry name" value="NmrA-like_oxidored"/>
</dbReference>
<reference evidence="4" key="1">
    <citation type="submission" date="2023-07" db="EMBL/GenBank/DDBJ databases">
        <title>Black Yeasts Isolated from many extreme environments.</title>
        <authorList>
            <person name="Coleine C."/>
            <person name="Stajich J.E."/>
            <person name="Selbmann L."/>
        </authorList>
    </citation>
    <scope>NUCLEOTIDE SEQUENCE</scope>
    <source>
        <strain evidence="4">CCFEE 5485</strain>
    </source>
</reference>
<accession>A0AAE1C5I4</accession>
<keyword evidence="5" id="KW-1185">Reference proteome</keyword>
<dbReference type="GO" id="GO:0005634">
    <property type="term" value="C:nucleus"/>
    <property type="evidence" value="ECO:0007669"/>
    <property type="project" value="TreeGrafter"/>
</dbReference>
<proteinExistence type="inferred from homology"/>